<name>A0A2A2CG54_ECOLX</name>
<sequence>MKYVIRLNKVKGRKGEVVSVPPHAICFLYGLSPQDCVISGSPAHAALPPDEEQQYLPVPCMGLVMRWEAIQGEFKAGIDNEDTRRLKEYLLKAS</sequence>
<protein>
    <submittedName>
        <fullName evidence="1">Uncharacterized protein</fullName>
    </submittedName>
</protein>
<dbReference type="RefSeq" id="WP_095585989.1">
    <property type="nucleotide sequence ID" value="NZ_MRVZ01000012.1"/>
</dbReference>
<evidence type="ECO:0000313" key="2">
    <source>
        <dbReference type="Proteomes" id="UP000218543"/>
    </source>
</evidence>
<accession>A0A2A2CG54</accession>
<proteinExistence type="predicted"/>
<gene>
    <name evidence="1" type="ORF">BTQ06_04680</name>
</gene>
<evidence type="ECO:0000313" key="1">
    <source>
        <dbReference type="EMBL" id="PAU25784.1"/>
    </source>
</evidence>
<dbReference type="AlphaFoldDB" id="A0A2A2CG54"/>
<organism evidence="1 2">
    <name type="scientific">Escherichia coli</name>
    <dbReference type="NCBI Taxonomy" id="562"/>
    <lineage>
        <taxon>Bacteria</taxon>
        <taxon>Pseudomonadati</taxon>
        <taxon>Pseudomonadota</taxon>
        <taxon>Gammaproteobacteria</taxon>
        <taxon>Enterobacterales</taxon>
        <taxon>Enterobacteriaceae</taxon>
        <taxon>Escherichia</taxon>
    </lineage>
</organism>
<comment type="caution">
    <text evidence="1">The sequence shown here is derived from an EMBL/GenBank/DDBJ whole genome shotgun (WGS) entry which is preliminary data.</text>
</comment>
<dbReference type="Proteomes" id="UP000218543">
    <property type="component" value="Unassembled WGS sequence"/>
</dbReference>
<dbReference type="EMBL" id="MRVZ01000012">
    <property type="protein sequence ID" value="PAU25784.1"/>
    <property type="molecule type" value="Genomic_DNA"/>
</dbReference>
<reference evidence="1 2" key="1">
    <citation type="submission" date="2016-12" db="EMBL/GenBank/DDBJ databases">
        <title>Real-Time Genomic Investigation Underlying the Public Health Response to a Shiga Toxin-Producing Escherichia Coli O26:H11 Outbreak in a Nursery.</title>
        <authorList>
            <person name="Ferdous M."/>
            <person name="Moran-Gilad J."/>
            <person name="Rossen J.W."/>
            <person name="Gdalevich M."/>
        </authorList>
    </citation>
    <scope>NUCLEOTIDE SEQUENCE [LARGE SCALE GENOMIC DNA]</scope>
    <source>
        <strain evidence="1 2">STEC 514-2</strain>
    </source>
</reference>